<sequence length="92" mass="10475">MLGVYVWRKPKNAFSPQCVLPTVKNSGVSVMVWAAISWESFTRLQCIHCFVMIFQYSRMIRPSNTLNKFKSGLINTRITPSMASTMTISEPI</sequence>
<keyword evidence="2" id="KW-1185">Reference proteome</keyword>
<dbReference type="Gene3D" id="3.30.420.10">
    <property type="entry name" value="Ribonuclease H-like superfamily/Ribonuclease H"/>
    <property type="match status" value="1"/>
</dbReference>
<evidence type="ECO:0000313" key="2">
    <source>
        <dbReference type="Proteomes" id="UP000265140"/>
    </source>
</evidence>
<protein>
    <submittedName>
        <fullName evidence="1">Uncharacterized protein</fullName>
    </submittedName>
</protein>
<dbReference type="AlphaFoldDB" id="A0A3P8ZVN0"/>
<dbReference type="InParanoid" id="A0A3P8ZVN0"/>
<dbReference type="Ensembl" id="ENSELUT00000002670.3">
    <property type="protein sequence ID" value="ENSELUP00000032666.1"/>
    <property type="gene ID" value="ENSELUG00000010623.3"/>
</dbReference>
<evidence type="ECO:0000313" key="1">
    <source>
        <dbReference type="Ensembl" id="ENSELUP00000032666.1"/>
    </source>
</evidence>
<dbReference type="GO" id="GO:0003676">
    <property type="term" value="F:nucleic acid binding"/>
    <property type="evidence" value="ECO:0007669"/>
    <property type="project" value="InterPro"/>
</dbReference>
<dbReference type="Proteomes" id="UP000265140">
    <property type="component" value="Chromosome 17"/>
</dbReference>
<reference evidence="1" key="4">
    <citation type="submission" date="2025-09" db="UniProtKB">
        <authorList>
            <consortium name="Ensembl"/>
        </authorList>
    </citation>
    <scope>IDENTIFICATION</scope>
</reference>
<reference evidence="1" key="2">
    <citation type="submission" date="2020-02" db="EMBL/GenBank/DDBJ databases">
        <title>Esox lucius (northern pike) genome, fEsoLuc1, primary haplotype.</title>
        <authorList>
            <person name="Myers G."/>
            <person name="Karagic N."/>
            <person name="Meyer A."/>
            <person name="Pippel M."/>
            <person name="Reichard M."/>
            <person name="Winkler S."/>
            <person name="Tracey A."/>
            <person name="Sims Y."/>
            <person name="Howe K."/>
            <person name="Rhie A."/>
            <person name="Formenti G."/>
            <person name="Durbin R."/>
            <person name="Fedrigo O."/>
            <person name="Jarvis E.D."/>
        </authorList>
    </citation>
    <scope>NUCLEOTIDE SEQUENCE [LARGE SCALE GENOMIC DNA]</scope>
</reference>
<reference evidence="2" key="1">
    <citation type="journal article" date="2014" name="PLoS ONE">
        <title>The genome and linkage map of the northern pike (Esox lucius): conserved synteny revealed between the salmonid sister group and the Neoteleostei.</title>
        <authorList>
            <person name="Rondeau E.B."/>
            <person name="Minkley D.R."/>
            <person name="Leong J.S."/>
            <person name="Messmer A.M."/>
            <person name="Jantzen J.R."/>
            <person name="von Schalburg K.R."/>
            <person name="Lemon C."/>
            <person name="Bird N.H."/>
            <person name="Koop B.F."/>
        </authorList>
    </citation>
    <scope>NUCLEOTIDE SEQUENCE</scope>
</reference>
<accession>A0A3P8ZVN0</accession>
<dbReference type="GeneTree" id="ENSGT00990000207718"/>
<reference evidence="1" key="3">
    <citation type="submission" date="2025-08" db="UniProtKB">
        <authorList>
            <consortium name="Ensembl"/>
        </authorList>
    </citation>
    <scope>IDENTIFICATION</scope>
</reference>
<dbReference type="InterPro" id="IPR036397">
    <property type="entry name" value="RNaseH_sf"/>
</dbReference>
<dbReference type="Bgee" id="ENSELUG00000010623">
    <property type="expression patterns" value="Expressed in testis and 1 other cell type or tissue"/>
</dbReference>
<organism evidence="1 2">
    <name type="scientific">Esox lucius</name>
    <name type="common">Northern pike</name>
    <dbReference type="NCBI Taxonomy" id="8010"/>
    <lineage>
        <taxon>Eukaryota</taxon>
        <taxon>Metazoa</taxon>
        <taxon>Chordata</taxon>
        <taxon>Craniata</taxon>
        <taxon>Vertebrata</taxon>
        <taxon>Euteleostomi</taxon>
        <taxon>Actinopterygii</taxon>
        <taxon>Neopterygii</taxon>
        <taxon>Teleostei</taxon>
        <taxon>Protacanthopterygii</taxon>
        <taxon>Esociformes</taxon>
        <taxon>Esocidae</taxon>
        <taxon>Esox</taxon>
    </lineage>
</organism>
<name>A0A3P8ZVN0_ESOLU</name>
<proteinExistence type="predicted"/>